<feature type="region of interest" description="Disordered" evidence="1">
    <location>
        <begin position="1"/>
        <end position="45"/>
    </location>
</feature>
<dbReference type="RefSeq" id="WP_194450640.1">
    <property type="nucleotide sequence ID" value="NZ_CP063849.1"/>
</dbReference>
<dbReference type="EMBL" id="CP063849">
    <property type="protein sequence ID" value="QOY88977.1"/>
    <property type="molecule type" value="Genomic_DNA"/>
</dbReference>
<accession>A0A7S7NSH2</accession>
<keyword evidence="3" id="KW-1185">Reference proteome</keyword>
<gene>
    <name evidence="2" type="ORF">IRI77_03175</name>
</gene>
<protein>
    <submittedName>
        <fullName evidence="2">Uncharacterized protein</fullName>
    </submittedName>
</protein>
<evidence type="ECO:0000256" key="1">
    <source>
        <dbReference type="SAM" id="MobiDB-lite"/>
    </source>
</evidence>
<name>A0A7S7NSH2_PALFE</name>
<proteinExistence type="predicted"/>
<evidence type="ECO:0000313" key="3">
    <source>
        <dbReference type="Proteomes" id="UP000593892"/>
    </source>
</evidence>
<evidence type="ECO:0000313" key="2">
    <source>
        <dbReference type="EMBL" id="QOY88977.1"/>
    </source>
</evidence>
<feature type="region of interest" description="Disordered" evidence="1">
    <location>
        <begin position="68"/>
        <end position="97"/>
    </location>
</feature>
<sequence length="97" mass="10212">MSKQNSEVPRTYPTFLVKEKGGGPGSAGQSGDTQGLPDVAEAGSESVTELLEEGQFFEAEVLLGVETAADPDVSEVQTREVPEDDVQPEDSGDDAQK</sequence>
<reference evidence="2 3" key="1">
    <citation type="submission" date="2020-10" db="EMBL/GenBank/DDBJ databases">
        <title>Complete genome sequence of Paludibaculum fermentans P105T, a facultatively anaerobic acidobacterium capable of dissimilatory Fe(III) reduction.</title>
        <authorList>
            <person name="Dedysh S.N."/>
            <person name="Beletsky A.V."/>
            <person name="Kulichevskaya I.S."/>
            <person name="Mardanov A.V."/>
            <person name="Ravin N.V."/>
        </authorList>
    </citation>
    <scope>NUCLEOTIDE SEQUENCE [LARGE SCALE GENOMIC DNA]</scope>
    <source>
        <strain evidence="2 3">P105</strain>
    </source>
</reference>
<organism evidence="2 3">
    <name type="scientific">Paludibaculum fermentans</name>
    <dbReference type="NCBI Taxonomy" id="1473598"/>
    <lineage>
        <taxon>Bacteria</taxon>
        <taxon>Pseudomonadati</taxon>
        <taxon>Acidobacteriota</taxon>
        <taxon>Terriglobia</taxon>
        <taxon>Bryobacterales</taxon>
        <taxon>Bryobacteraceae</taxon>
        <taxon>Paludibaculum</taxon>
    </lineage>
</organism>
<feature type="compositionally biased region" description="Acidic residues" evidence="1">
    <location>
        <begin position="82"/>
        <end position="97"/>
    </location>
</feature>
<dbReference type="Proteomes" id="UP000593892">
    <property type="component" value="Chromosome"/>
</dbReference>
<dbReference type="KEGG" id="pfer:IRI77_03175"/>
<dbReference type="AlphaFoldDB" id="A0A7S7NSH2"/>